<dbReference type="InterPro" id="IPR005754">
    <property type="entry name" value="Sortase"/>
</dbReference>
<evidence type="ECO:0000313" key="7">
    <source>
        <dbReference type="Proteomes" id="UP000243591"/>
    </source>
</evidence>
<keyword evidence="5" id="KW-0472">Membrane</keyword>
<sequence>MSEERKIKQVKKTKLIVPIIILIIGVLLILSPWIKNMIVANTSKVDSSLTAEQFEKNNKNASKNDYNAVKRLSTTSVFNNSMKVDKDAIIGEIKINSVDLYLPILKGTNDANLLGGATTMLEEQKMGEGNYSLAGHHMRDSSLLFGPLLEIKKGADIVITDKKKDFHYKVVETKIVDETDIDILDDKGDKRITLFTCDTADATSKRFVVIGTLDKVTKHK</sequence>
<dbReference type="NCBIfam" id="TIGR01076">
    <property type="entry name" value="sortase_fam"/>
    <property type="match status" value="1"/>
</dbReference>
<keyword evidence="7" id="KW-1185">Reference proteome</keyword>
<dbReference type="KEGG" id="bths:CNY62_08550"/>
<dbReference type="InterPro" id="IPR023365">
    <property type="entry name" value="Sortase_dom-sf"/>
</dbReference>
<evidence type="ECO:0000313" key="6">
    <source>
        <dbReference type="EMBL" id="ATF26427.1"/>
    </source>
</evidence>
<proteinExistence type="predicted"/>
<evidence type="ECO:0000256" key="5">
    <source>
        <dbReference type="SAM" id="Phobius"/>
    </source>
</evidence>
<protein>
    <submittedName>
        <fullName evidence="6">Class A sortase</fullName>
    </submittedName>
</protein>
<dbReference type="AlphaFoldDB" id="A0A1D2LW14"/>
<gene>
    <name evidence="6" type="ORF">CNY62_08550</name>
</gene>
<dbReference type="GO" id="GO:0006508">
    <property type="term" value="P:proteolysis"/>
    <property type="evidence" value="ECO:0007669"/>
    <property type="project" value="UniProtKB-KW"/>
</dbReference>
<dbReference type="Gene3D" id="2.40.260.10">
    <property type="entry name" value="Sortase"/>
    <property type="match status" value="1"/>
</dbReference>
<evidence type="ECO:0000256" key="2">
    <source>
        <dbReference type="ARBA" id="ARBA00022801"/>
    </source>
</evidence>
<keyword evidence="1" id="KW-0645">Protease</keyword>
<feature type="active site" description="Proton donor/acceptor" evidence="4">
    <location>
        <position position="136"/>
    </location>
</feature>
<keyword evidence="2" id="KW-0378">Hydrolase</keyword>
<dbReference type="Pfam" id="PF04203">
    <property type="entry name" value="Sortase"/>
    <property type="match status" value="1"/>
</dbReference>
<dbReference type="SUPFAM" id="SSF63817">
    <property type="entry name" value="Sortase"/>
    <property type="match status" value="1"/>
</dbReference>
<dbReference type="GO" id="GO:0008234">
    <property type="term" value="F:cysteine-type peptidase activity"/>
    <property type="evidence" value="ECO:0007669"/>
    <property type="project" value="UniProtKB-KW"/>
</dbReference>
<evidence type="ECO:0000256" key="3">
    <source>
        <dbReference type="ARBA" id="ARBA00022807"/>
    </source>
</evidence>
<reference evidence="6 7" key="1">
    <citation type="submission" date="2017-09" db="EMBL/GenBank/DDBJ databases">
        <title>Complete Genome Sequences of Two Strains of the Meat Spoilage Bacterium Brochothrix thermosphacta Isolated from Ground Chicken.</title>
        <authorList>
            <person name="Paoli G.C."/>
            <person name="Wijey C."/>
            <person name="Chen C.-Y."/>
            <person name="Nguyen L."/>
            <person name="Yan X."/>
            <person name="Irwin P.L."/>
        </authorList>
    </citation>
    <scope>NUCLEOTIDE SEQUENCE [LARGE SCALE GENOMIC DNA]</scope>
    <source>
        <strain evidence="6 7">BI</strain>
    </source>
</reference>
<dbReference type="Proteomes" id="UP000243591">
    <property type="component" value="Chromosome"/>
</dbReference>
<name>A0A1D2LW14_BROTH</name>
<dbReference type="STRING" id="2756.BFR44_08810"/>
<evidence type="ECO:0000256" key="1">
    <source>
        <dbReference type="ARBA" id="ARBA00022670"/>
    </source>
</evidence>
<accession>A0A1D2LW14</accession>
<keyword evidence="5" id="KW-1133">Transmembrane helix</keyword>
<dbReference type="OrthoDB" id="1648028at2"/>
<dbReference type="InterPro" id="IPR042007">
    <property type="entry name" value="Sortase_A"/>
</dbReference>
<evidence type="ECO:0000256" key="4">
    <source>
        <dbReference type="PIRSR" id="PIRSR605754-1"/>
    </source>
</evidence>
<dbReference type="EMBL" id="CP023483">
    <property type="protein sequence ID" value="ATF26427.1"/>
    <property type="molecule type" value="Genomic_DNA"/>
</dbReference>
<keyword evidence="3" id="KW-0788">Thiol protease</keyword>
<dbReference type="CDD" id="cd06165">
    <property type="entry name" value="Sortase_A"/>
    <property type="match status" value="1"/>
</dbReference>
<organism evidence="6 7">
    <name type="scientific">Brochothrix thermosphacta</name>
    <name type="common">Microbacterium thermosphactum</name>
    <dbReference type="NCBI Taxonomy" id="2756"/>
    <lineage>
        <taxon>Bacteria</taxon>
        <taxon>Bacillati</taxon>
        <taxon>Bacillota</taxon>
        <taxon>Bacilli</taxon>
        <taxon>Bacillales</taxon>
        <taxon>Listeriaceae</taxon>
        <taxon>Brochothrix</taxon>
    </lineage>
</organism>
<keyword evidence="5" id="KW-0812">Transmembrane</keyword>
<feature type="transmembrane region" description="Helical" evidence="5">
    <location>
        <begin position="15"/>
        <end position="34"/>
    </location>
</feature>
<feature type="active site" description="Acyl-thioester intermediate" evidence="4">
    <location>
        <position position="197"/>
    </location>
</feature>